<reference evidence="3" key="1">
    <citation type="journal article" date="2019" name="Int. J. Syst. Evol. Microbiol.">
        <title>The Global Catalogue of Microorganisms (GCM) 10K type strain sequencing project: providing services to taxonomists for standard genome sequencing and annotation.</title>
        <authorList>
            <consortium name="The Broad Institute Genomics Platform"/>
            <consortium name="The Broad Institute Genome Sequencing Center for Infectious Disease"/>
            <person name="Wu L."/>
            <person name="Ma J."/>
        </authorList>
    </citation>
    <scope>NUCLEOTIDE SEQUENCE [LARGE SCALE GENOMIC DNA]</scope>
    <source>
        <strain evidence="3">JCM 17591</strain>
    </source>
</reference>
<dbReference type="PANTHER" id="PTHR42659:SF9">
    <property type="entry name" value="XANTHINE DEHYDROGENASE FAD-BINDING SUBUNIT XDHB-RELATED"/>
    <property type="match status" value="1"/>
</dbReference>
<accession>A0ABP8A3B2</accession>
<evidence type="ECO:0000313" key="2">
    <source>
        <dbReference type="EMBL" id="GAA4176838.1"/>
    </source>
</evidence>
<organism evidence="2 3">
    <name type="scientific">Gryllotalpicola koreensis</name>
    <dbReference type="NCBI Taxonomy" id="993086"/>
    <lineage>
        <taxon>Bacteria</taxon>
        <taxon>Bacillati</taxon>
        <taxon>Actinomycetota</taxon>
        <taxon>Actinomycetes</taxon>
        <taxon>Micrococcales</taxon>
        <taxon>Microbacteriaceae</taxon>
        <taxon>Gryllotalpicola</taxon>
    </lineage>
</organism>
<dbReference type="InterPro" id="IPR051312">
    <property type="entry name" value="Diverse_Substr_Oxidored"/>
</dbReference>
<evidence type="ECO:0000259" key="1">
    <source>
        <dbReference type="PROSITE" id="PS51387"/>
    </source>
</evidence>
<sequence length="274" mass="29048">MDLTRLASVRTARTRDELVLAPGEVFLGGGTWLYSEPQPAVTGVVDLMTMGWEPLERRGDGGLRIAATCTLEQLHAISPELGGTAQPVFAQAVRSFLAGAKVWRTATVGGNLCFSAPASPIPALAAVLDASIRIWGPSGKRRVPAADFVTGVAQNVLAQGELVRAVDVPAAALGARTAWRRLALAPLGRAGVFVGGRREASDRTVIVVAAARTRPGVLEFERMPEPGELADAVRSLGEWYADPHGTAEWRRAMALRLADEVRAELADGDKEARA</sequence>
<name>A0ABP8A3B2_9MICO</name>
<dbReference type="EMBL" id="BAABBW010000004">
    <property type="protein sequence ID" value="GAA4176838.1"/>
    <property type="molecule type" value="Genomic_DNA"/>
</dbReference>
<dbReference type="InterPro" id="IPR036318">
    <property type="entry name" value="FAD-bd_PCMH-like_sf"/>
</dbReference>
<dbReference type="PROSITE" id="PS51387">
    <property type="entry name" value="FAD_PCMH"/>
    <property type="match status" value="1"/>
</dbReference>
<gene>
    <name evidence="2" type="ORF">GCM10022287_24720</name>
</gene>
<comment type="caution">
    <text evidence="2">The sequence shown here is derived from an EMBL/GenBank/DDBJ whole genome shotgun (WGS) entry which is preliminary data.</text>
</comment>
<proteinExistence type="predicted"/>
<dbReference type="RefSeq" id="WP_344754840.1">
    <property type="nucleotide sequence ID" value="NZ_BAABBW010000004.1"/>
</dbReference>
<dbReference type="InterPro" id="IPR016169">
    <property type="entry name" value="FAD-bd_PCMH_sub2"/>
</dbReference>
<feature type="domain" description="FAD-binding PCMH-type" evidence="1">
    <location>
        <begin position="1"/>
        <end position="173"/>
    </location>
</feature>
<dbReference type="PANTHER" id="PTHR42659">
    <property type="entry name" value="XANTHINE DEHYDROGENASE SUBUNIT C-RELATED"/>
    <property type="match status" value="1"/>
</dbReference>
<dbReference type="Gene3D" id="3.30.465.10">
    <property type="match status" value="1"/>
</dbReference>
<dbReference type="Pfam" id="PF00941">
    <property type="entry name" value="FAD_binding_5"/>
    <property type="match status" value="1"/>
</dbReference>
<dbReference type="Proteomes" id="UP001501079">
    <property type="component" value="Unassembled WGS sequence"/>
</dbReference>
<protein>
    <submittedName>
        <fullName evidence="2">FAD binding domain-containing protein</fullName>
    </submittedName>
</protein>
<dbReference type="InterPro" id="IPR016166">
    <property type="entry name" value="FAD-bd_PCMH"/>
</dbReference>
<evidence type="ECO:0000313" key="3">
    <source>
        <dbReference type="Proteomes" id="UP001501079"/>
    </source>
</evidence>
<keyword evidence="3" id="KW-1185">Reference proteome</keyword>
<dbReference type="SUPFAM" id="SSF56176">
    <property type="entry name" value="FAD-binding/transporter-associated domain-like"/>
    <property type="match status" value="1"/>
</dbReference>
<dbReference type="InterPro" id="IPR002346">
    <property type="entry name" value="Mopterin_DH_FAD-bd"/>
</dbReference>